<organism evidence="6 7">
    <name type="scientific">Paenibacillus yanchengensis</name>
    <dbReference type="NCBI Taxonomy" id="2035833"/>
    <lineage>
        <taxon>Bacteria</taxon>
        <taxon>Bacillati</taxon>
        <taxon>Bacillota</taxon>
        <taxon>Bacilli</taxon>
        <taxon>Bacillales</taxon>
        <taxon>Paenibacillaceae</taxon>
        <taxon>Paenibacillus</taxon>
    </lineage>
</organism>
<keyword evidence="7" id="KW-1185">Reference proteome</keyword>
<evidence type="ECO:0000313" key="7">
    <source>
        <dbReference type="Proteomes" id="UP001597362"/>
    </source>
</evidence>
<dbReference type="Proteomes" id="UP001597362">
    <property type="component" value="Unassembled WGS sequence"/>
</dbReference>
<evidence type="ECO:0000313" key="6">
    <source>
        <dbReference type="EMBL" id="MFD2117078.1"/>
    </source>
</evidence>
<dbReference type="PANTHER" id="PTHR30126:SF64">
    <property type="entry name" value="HTH-TYPE TRANSCRIPTIONAL REGULATOR CITR"/>
    <property type="match status" value="1"/>
</dbReference>
<name>A0ABW4YN38_9BACL</name>
<dbReference type="SUPFAM" id="SSF46785">
    <property type="entry name" value="Winged helix' DNA-binding domain"/>
    <property type="match status" value="1"/>
</dbReference>
<dbReference type="InterPro" id="IPR005119">
    <property type="entry name" value="LysR_subst-bd"/>
</dbReference>
<evidence type="ECO:0000256" key="2">
    <source>
        <dbReference type="ARBA" id="ARBA00023015"/>
    </source>
</evidence>
<dbReference type="Gene3D" id="1.10.10.10">
    <property type="entry name" value="Winged helix-like DNA-binding domain superfamily/Winged helix DNA-binding domain"/>
    <property type="match status" value="1"/>
</dbReference>
<accession>A0ABW4YN38</accession>
<keyword evidence="3" id="KW-0238">DNA-binding</keyword>
<dbReference type="SUPFAM" id="SSF53850">
    <property type="entry name" value="Periplasmic binding protein-like II"/>
    <property type="match status" value="1"/>
</dbReference>
<protein>
    <submittedName>
        <fullName evidence="6">LysR family transcriptional regulator</fullName>
    </submittedName>
</protein>
<comment type="similarity">
    <text evidence="1">Belongs to the LysR transcriptional regulatory family.</text>
</comment>
<dbReference type="EMBL" id="JBHUHO010000033">
    <property type="protein sequence ID" value="MFD2117078.1"/>
    <property type="molecule type" value="Genomic_DNA"/>
</dbReference>
<dbReference type="PROSITE" id="PS50931">
    <property type="entry name" value="HTH_LYSR"/>
    <property type="match status" value="1"/>
</dbReference>
<proteinExistence type="inferred from homology"/>
<dbReference type="InterPro" id="IPR036390">
    <property type="entry name" value="WH_DNA-bd_sf"/>
</dbReference>
<gene>
    <name evidence="6" type="ORF">ACFSJH_15210</name>
</gene>
<evidence type="ECO:0000256" key="4">
    <source>
        <dbReference type="ARBA" id="ARBA00023163"/>
    </source>
</evidence>
<comment type="caution">
    <text evidence="6">The sequence shown here is derived from an EMBL/GenBank/DDBJ whole genome shotgun (WGS) entry which is preliminary data.</text>
</comment>
<dbReference type="Pfam" id="PF03466">
    <property type="entry name" value="LysR_substrate"/>
    <property type="match status" value="1"/>
</dbReference>
<sequence>MTIHSEWYRIFLHAAQLGNLTKAAQALHMTQPSVSYAIKQLEQHLDITLFDRLSKGVRLTPEGEVLFGHVALAFSQLARGEQHMVERKRYTDGHIRIGANGAITKDILLPKLDQFHQQYPQIKIKLVQQRTSQIVTQLKQNGLDIGFVHLPLDDAELDIRPLATQPYCIIAGNKYKQLAEQPLSTEKLLQIPLLLLTAGSSTRLFVEQWFTNQGFHITADFELNSMEMLVAFAERNYGIAFVPTSLVSIELAQERLVLLQTQTAIDHRPLGIATPKHHSLSIVAQKFLTLFTDSDSST</sequence>
<dbReference type="PANTHER" id="PTHR30126">
    <property type="entry name" value="HTH-TYPE TRANSCRIPTIONAL REGULATOR"/>
    <property type="match status" value="1"/>
</dbReference>
<dbReference type="Gene3D" id="3.40.190.290">
    <property type="match status" value="1"/>
</dbReference>
<keyword evidence="2" id="KW-0805">Transcription regulation</keyword>
<dbReference type="RefSeq" id="WP_377773873.1">
    <property type="nucleotide sequence ID" value="NZ_JBHUHO010000033.1"/>
</dbReference>
<dbReference type="InterPro" id="IPR036388">
    <property type="entry name" value="WH-like_DNA-bd_sf"/>
</dbReference>
<dbReference type="InterPro" id="IPR000847">
    <property type="entry name" value="LysR_HTH_N"/>
</dbReference>
<dbReference type="PRINTS" id="PR00039">
    <property type="entry name" value="HTHLYSR"/>
</dbReference>
<feature type="domain" description="HTH lysR-type" evidence="5">
    <location>
        <begin position="9"/>
        <end position="60"/>
    </location>
</feature>
<evidence type="ECO:0000256" key="1">
    <source>
        <dbReference type="ARBA" id="ARBA00009437"/>
    </source>
</evidence>
<evidence type="ECO:0000259" key="5">
    <source>
        <dbReference type="PROSITE" id="PS50931"/>
    </source>
</evidence>
<keyword evidence="4" id="KW-0804">Transcription</keyword>
<dbReference type="CDD" id="cd05466">
    <property type="entry name" value="PBP2_LTTR_substrate"/>
    <property type="match status" value="1"/>
</dbReference>
<reference evidence="7" key="1">
    <citation type="journal article" date="2019" name="Int. J. Syst. Evol. Microbiol.">
        <title>The Global Catalogue of Microorganisms (GCM) 10K type strain sequencing project: providing services to taxonomists for standard genome sequencing and annotation.</title>
        <authorList>
            <consortium name="The Broad Institute Genomics Platform"/>
            <consortium name="The Broad Institute Genome Sequencing Center for Infectious Disease"/>
            <person name="Wu L."/>
            <person name="Ma J."/>
        </authorList>
    </citation>
    <scope>NUCLEOTIDE SEQUENCE [LARGE SCALE GENOMIC DNA]</scope>
    <source>
        <strain evidence="7">GH52</strain>
    </source>
</reference>
<dbReference type="Pfam" id="PF00126">
    <property type="entry name" value="HTH_1"/>
    <property type="match status" value="1"/>
</dbReference>
<evidence type="ECO:0000256" key="3">
    <source>
        <dbReference type="ARBA" id="ARBA00023125"/>
    </source>
</evidence>